<accession>A0A0L0UX37</accession>
<name>A0A0L0UX37_9BASI</name>
<keyword evidence="2 4" id="KW-0863">Zinc-finger</keyword>
<dbReference type="GO" id="GO:0005634">
    <property type="term" value="C:nucleus"/>
    <property type="evidence" value="ECO:0007669"/>
    <property type="project" value="TreeGrafter"/>
</dbReference>
<feature type="region of interest" description="Disordered" evidence="5">
    <location>
        <begin position="356"/>
        <end position="403"/>
    </location>
</feature>
<keyword evidence="3" id="KW-0862">Zinc</keyword>
<reference evidence="8" key="1">
    <citation type="submission" date="2014-03" db="EMBL/GenBank/DDBJ databases">
        <title>The Genome Sequence of Puccinia striiformis f. sp. tritici PST-78.</title>
        <authorList>
            <consortium name="The Broad Institute Genome Sequencing Platform"/>
            <person name="Cuomo C."/>
            <person name="Hulbert S."/>
            <person name="Chen X."/>
            <person name="Walker B."/>
            <person name="Young S.K."/>
            <person name="Zeng Q."/>
            <person name="Gargeya S."/>
            <person name="Fitzgerald M."/>
            <person name="Haas B."/>
            <person name="Abouelleil A."/>
            <person name="Alvarado L."/>
            <person name="Arachchi H.M."/>
            <person name="Berlin A.M."/>
            <person name="Chapman S.B."/>
            <person name="Goldberg J."/>
            <person name="Griggs A."/>
            <person name="Gujja S."/>
            <person name="Hansen M."/>
            <person name="Howarth C."/>
            <person name="Imamovic A."/>
            <person name="Larimer J."/>
            <person name="McCowan C."/>
            <person name="Montmayeur A."/>
            <person name="Murphy C."/>
            <person name="Neiman D."/>
            <person name="Pearson M."/>
            <person name="Priest M."/>
            <person name="Roberts A."/>
            <person name="Saif S."/>
            <person name="Shea T."/>
            <person name="Sisk P."/>
            <person name="Sykes S."/>
            <person name="Wortman J."/>
            <person name="Nusbaum C."/>
            <person name="Birren B."/>
        </authorList>
    </citation>
    <scope>NUCLEOTIDE SEQUENCE [LARGE SCALE GENOMIC DNA]</scope>
    <source>
        <strain evidence="8">race PST-78</strain>
    </source>
</reference>
<gene>
    <name evidence="7" type="ORF">PSTG_15004</name>
</gene>
<evidence type="ECO:0000256" key="3">
    <source>
        <dbReference type="ARBA" id="ARBA00022833"/>
    </source>
</evidence>
<evidence type="ECO:0000259" key="6">
    <source>
        <dbReference type="PROSITE" id="PS50808"/>
    </source>
</evidence>
<comment type="caution">
    <text evidence="7">The sequence shown here is derived from an EMBL/GenBank/DDBJ whole genome shotgun (WGS) entry which is preliminary data.</text>
</comment>
<proteinExistence type="predicted"/>
<dbReference type="InterPro" id="IPR012337">
    <property type="entry name" value="RNaseH-like_sf"/>
</dbReference>
<evidence type="ECO:0000256" key="2">
    <source>
        <dbReference type="ARBA" id="ARBA00022771"/>
    </source>
</evidence>
<feature type="region of interest" description="Disordered" evidence="5">
    <location>
        <begin position="1"/>
        <end position="105"/>
    </location>
</feature>
<protein>
    <recommendedName>
        <fullName evidence="6">BED-type domain-containing protein</fullName>
    </recommendedName>
</protein>
<feature type="domain" description="BED-type" evidence="6">
    <location>
        <begin position="84"/>
        <end position="147"/>
    </location>
</feature>
<keyword evidence="8" id="KW-1185">Reference proteome</keyword>
<dbReference type="Proteomes" id="UP000054564">
    <property type="component" value="Unassembled WGS sequence"/>
</dbReference>
<dbReference type="GO" id="GO:0006357">
    <property type="term" value="P:regulation of transcription by RNA polymerase II"/>
    <property type="evidence" value="ECO:0007669"/>
    <property type="project" value="TreeGrafter"/>
</dbReference>
<dbReference type="AlphaFoldDB" id="A0A0L0UX37"/>
<evidence type="ECO:0000256" key="1">
    <source>
        <dbReference type="ARBA" id="ARBA00022723"/>
    </source>
</evidence>
<keyword evidence="1" id="KW-0479">Metal-binding</keyword>
<dbReference type="InterPro" id="IPR003656">
    <property type="entry name" value="Znf_BED"/>
</dbReference>
<dbReference type="SUPFAM" id="SSF53098">
    <property type="entry name" value="Ribonuclease H-like"/>
    <property type="match status" value="1"/>
</dbReference>
<dbReference type="GO" id="GO:0008270">
    <property type="term" value="F:zinc ion binding"/>
    <property type="evidence" value="ECO:0007669"/>
    <property type="project" value="UniProtKB-KW"/>
</dbReference>
<sequence length="498" mass="55955">MAPNSKKRQKATSSPRSPTSNCGTPARSEDHSQTRPPTTSAQVNSDNDQQSIDVDSASQGGTQTSRQELSDKQELHKARKLHRNERSSTYSYFDPPQLSEKTDKKQRKMIAYRCKRCDGLINRPTYDNSTANLTKHVAICKKKIKEEEESQKLAVVGVSGTGDINPREVSQEVSFITTWGETYLYYSTGGPALCNLVRRSCSAFFGSWGKRPLRYTTPDRLEESTFKKGSLPWYIDSIYRSTSIADRITQGGMYLGLDAWQSPNGFDILGTVIYRLVEGNTGSYQLEAMPLDFVRLESRHTGVYLAETVRMIVEKFGVKEKICGIVTDNASNNKAMVDEIKKFRCLILRPFGTHKKTTNTGSGDQQSNSDEEFDPDDPEDHIQILENGDGQDEEEEEEEDQVSNTELAADMIDDNEIELEAADVNELSDEEDSDKYTSESCKKTLAKLNKSPNSKALFVKLCKEKGCSKPHTVERDVRTRWNSTLVQISSIERCSEAM</sequence>
<feature type="compositionally biased region" description="Acidic residues" evidence="5">
    <location>
        <begin position="389"/>
        <end position="401"/>
    </location>
</feature>
<dbReference type="PROSITE" id="PS50808">
    <property type="entry name" value="ZF_BED"/>
    <property type="match status" value="1"/>
</dbReference>
<organism evidence="7 8">
    <name type="scientific">Puccinia striiformis f. sp. tritici PST-78</name>
    <dbReference type="NCBI Taxonomy" id="1165861"/>
    <lineage>
        <taxon>Eukaryota</taxon>
        <taxon>Fungi</taxon>
        <taxon>Dikarya</taxon>
        <taxon>Basidiomycota</taxon>
        <taxon>Pucciniomycotina</taxon>
        <taxon>Pucciniomycetes</taxon>
        <taxon>Pucciniales</taxon>
        <taxon>Pucciniaceae</taxon>
        <taxon>Puccinia</taxon>
    </lineage>
</organism>
<feature type="compositionally biased region" description="Polar residues" evidence="5">
    <location>
        <begin position="34"/>
        <end position="67"/>
    </location>
</feature>
<dbReference type="InterPro" id="IPR052717">
    <property type="entry name" value="Vacuolar_transposase_reg"/>
</dbReference>
<dbReference type="PANTHER" id="PTHR46169">
    <property type="entry name" value="DNA REPLICATION-RELATED ELEMENT FACTOR, ISOFORM A"/>
    <property type="match status" value="1"/>
</dbReference>
<evidence type="ECO:0000256" key="4">
    <source>
        <dbReference type="PROSITE-ProRule" id="PRU00027"/>
    </source>
</evidence>
<evidence type="ECO:0000313" key="8">
    <source>
        <dbReference type="Proteomes" id="UP000054564"/>
    </source>
</evidence>
<evidence type="ECO:0000313" key="7">
    <source>
        <dbReference type="EMBL" id="KNE91608.1"/>
    </source>
</evidence>
<feature type="compositionally biased region" description="Polar residues" evidence="5">
    <location>
        <begin position="358"/>
        <end position="368"/>
    </location>
</feature>
<evidence type="ECO:0000256" key="5">
    <source>
        <dbReference type="SAM" id="MobiDB-lite"/>
    </source>
</evidence>
<feature type="compositionally biased region" description="Basic residues" evidence="5">
    <location>
        <begin position="1"/>
        <end position="10"/>
    </location>
</feature>
<dbReference type="GO" id="GO:0003677">
    <property type="term" value="F:DNA binding"/>
    <property type="evidence" value="ECO:0007669"/>
    <property type="project" value="InterPro"/>
</dbReference>
<feature type="compositionally biased region" description="Polar residues" evidence="5">
    <location>
        <begin position="11"/>
        <end position="23"/>
    </location>
</feature>
<dbReference type="EMBL" id="AJIL01000196">
    <property type="protein sequence ID" value="KNE91608.1"/>
    <property type="molecule type" value="Genomic_DNA"/>
</dbReference>
<dbReference type="STRING" id="1165861.A0A0L0UX37"/>
<dbReference type="PANTHER" id="PTHR46169:SF15">
    <property type="entry name" value="INNER CENTROMERE PROTEIN A-LIKE ISOFORM X1-RELATED"/>
    <property type="match status" value="1"/>
</dbReference>
<feature type="compositionally biased region" description="Acidic residues" evidence="5">
    <location>
        <begin position="369"/>
        <end position="379"/>
    </location>
</feature>